<dbReference type="InterPro" id="IPR000571">
    <property type="entry name" value="Znf_CCCH"/>
</dbReference>
<dbReference type="Proteomes" id="UP000014074">
    <property type="component" value="Unassembled WGS sequence"/>
</dbReference>
<dbReference type="GeneID" id="19327410"/>
<dbReference type="PANTHER" id="PTHR46156">
    <property type="entry name" value="CCCH ZINGC FINGER"/>
    <property type="match status" value="1"/>
</dbReference>
<dbReference type="OrthoDB" id="410307at2759"/>
<evidence type="ECO:0000256" key="2">
    <source>
        <dbReference type="ARBA" id="ARBA00022737"/>
    </source>
</evidence>
<dbReference type="PROSITE" id="PS50103">
    <property type="entry name" value="ZF_C3H1"/>
    <property type="match status" value="3"/>
</dbReference>
<keyword evidence="2" id="KW-0677">Repeat</keyword>
<reference evidence="9" key="1">
    <citation type="journal article" date="2013" name="Genome Announc.">
        <title>Draft genome sequence of the ascomycete Phaeoacremonium aleophilum strain UCR-PA7, a causal agent of the esca disease complex in grapevines.</title>
        <authorList>
            <person name="Blanco-Ulate B."/>
            <person name="Rolshausen P."/>
            <person name="Cantu D."/>
        </authorList>
    </citation>
    <scope>NUCLEOTIDE SEQUENCE [LARGE SCALE GENOMIC DNA]</scope>
    <source>
        <strain evidence="9">UCR-PA7</strain>
    </source>
</reference>
<name>R8BEQ8_PHAM7</name>
<dbReference type="Gene3D" id="4.10.1000.10">
    <property type="entry name" value="Zinc finger, CCCH-type"/>
    <property type="match status" value="2"/>
</dbReference>
<feature type="region of interest" description="Disordered" evidence="6">
    <location>
        <begin position="424"/>
        <end position="469"/>
    </location>
</feature>
<dbReference type="EMBL" id="KB933260">
    <property type="protein sequence ID" value="EON97786.1"/>
    <property type="molecule type" value="Genomic_DNA"/>
</dbReference>
<feature type="zinc finger region" description="C3H1-type" evidence="5">
    <location>
        <begin position="314"/>
        <end position="342"/>
    </location>
</feature>
<keyword evidence="1 5" id="KW-0479">Metal-binding</keyword>
<organism evidence="8 9">
    <name type="scientific">Phaeoacremonium minimum (strain UCR-PA7)</name>
    <name type="common">Esca disease fungus</name>
    <name type="synonym">Togninia minima</name>
    <dbReference type="NCBI Taxonomy" id="1286976"/>
    <lineage>
        <taxon>Eukaryota</taxon>
        <taxon>Fungi</taxon>
        <taxon>Dikarya</taxon>
        <taxon>Ascomycota</taxon>
        <taxon>Pezizomycotina</taxon>
        <taxon>Sordariomycetes</taxon>
        <taxon>Sordariomycetidae</taxon>
        <taxon>Togniniales</taxon>
        <taxon>Togniniaceae</taxon>
        <taxon>Phaeoacremonium</taxon>
    </lineage>
</organism>
<evidence type="ECO:0000256" key="4">
    <source>
        <dbReference type="ARBA" id="ARBA00022833"/>
    </source>
</evidence>
<dbReference type="KEGG" id="tmn:UCRPA7_6723"/>
<dbReference type="AlphaFoldDB" id="R8BEQ8"/>
<evidence type="ECO:0000256" key="1">
    <source>
        <dbReference type="ARBA" id="ARBA00022723"/>
    </source>
</evidence>
<dbReference type="GO" id="GO:0008270">
    <property type="term" value="F:zinc ion binding"/>
    <property type="evidence" value="ECO:0007669"/>
    <property type="project" value="UniProtKB-KW"/>
</dbReference>
<gene>
    <name evidence="8" type="ORF">UCRPA7_6723</name>
</gene>
<evidence type="ECO:0000259" key="7">
    <source>
        <dbReference type="PROSITE" id="PS50103"/>
    </source>
</evidence>
<feature type="zinc finger region" description="C3H1-type" evidence="5">
    <location>
        <begin position="343"/>
        <end position="369"/>
    </location>
</feature>
<dbReference type="InterPro" id="IPR036855">
    <property type="entry name" value="Znf_CCCH_sf"/>
</dbReference>
<feature type="compositionally biased region" description="Acidic residues" evidence="6">
    <location>
        <begin position="438"/>
        <end position="469"/>
    </location>
</feature>
<dbReference type="FunFam" id="4.10.1000.10:FF:000022">
    <property type="entry name" value="Zinc finger CCCH domain-containing protein 7"/>
    <property type="match status" value="1"/>
</dbReference>
<dbReference type="GO" id="GO:0005634">
    <property type="term" value="C:nucleus"/>
    <property type="evidence" value="ECO:0007669"/>
    <property type="project" value="TreeGrafter"/>
</dbReference>
<feature type="region of interest" description="Disordered" evidence="6">
    <location>
        <begin position="78"/>
        <end position="99"/>
    </location>
</feature>
<dbReference type="FunFam" id="4.10.1000.10:FF:000035">
    <property type="entry name" value="CCCH zinc finger protein, variant"/>
    <property type="match status" value="1"/>
</dbReference>
<dbReference type="RefSeq" id="XP_007917451.1">
    <property type="nucleotide sequence ID" value="XM_007919260.1"/>
</dbReference>
<protein>
    <submittedName>
        <fullName evidence="8">Putative ccch zinc finger protein</fullName>
    </submittedName>
</protein>
<dbReference type="HOGENOM" id="CLU_048898_0_0_1"/>
<feature type="zinc finger region" description="C3H1-type" evidence="5">
    <location>
        <begin position="370"/>
        <end position="398"/>
    </location>
</feature>
<keyword evidence="3 5" id="KW-0863">Zinc-finger</keyword>
<dbReference type="SMART" id="SM00356">
    <property type="entry name" value="ZnF_C3H1"/>
    <property type="match status" value="3"/>
</dbReference>
<feature type="domain" description="C3H1-type" evidence="7">
    <location>
        <begin position="343"/>
        <end position="369"/>
    </location>
</feature>
<dbReference type="eggNOG" id="KOG1492">
    <property type="taxonomic scope" value="Eukaryota"/>
</dbReference>
<evidence type="ECO:0000256" key="5">
    <source>
        <dbReference type="PROSITE-ProRule" id="PRU00723"/>
    </source>
</evidence>
<feature type="domain" description="C3H1-type" evidence="7">
    <location>
        <begin position="370"/>
        <end position="398"/>
    </location>
</feature>
<proteinExistence type="predicted"/>
<feature type="compositionally biased region" description="Low complexity" evidence="6">
    <location>
        <begin position="79"/>
        <end position="99"/>
    </location>
</feature>
<evidence type="ECO:0000256" key="3">
    <source>
        <dbReference type="ARBA" id="ARBA00022771"/>
    </source>
</evidence>
<dbReference type="SUPFAM" id="SSF90229">
    <property type="entry name" value="CCCH zinc finger"/>
    <property type="match status" value="2"/>
</dbReference>
<keyword evidence="4 5" id="KW-0862">Zinc</keyword>
<keyword evidence="9" id="KW-1185">Reference proteome</keyword>
<feature type="domain" description="C3H1-type" evidence="7">
    <location>
        <begin position="314"/>
        <end position="342"/>
    </location>
</feature>
<evidence type="ECO:0000256" key="6">
    <source>
        <dbReference type="SAM" id="MobiDB-lite"/>
    </source>
</evidence>
<evidence type="ECO:0000313" key="9">
    <source>
        <dbReference type="Proteomes" id="UP000014074"/>
    </source>
</evidence>
<evidence type="ECO:0000313" key="8">
    <source>
        <dbReference type="EMBL" id="EON97786.1"/>
    </source>
</evidence>
<dbReference type="PANTHER" id="PTHR46156:SF1">
    <property type="entry name" value="ZINC FINGER CCCH DOMAIN-CONTAINING PROTEIN 3"/>
    <property type="match status" value="1"/>
</dbReference>
<accession>R8BEQ8</accession>
<sequence length="485" mass="53062">MSEEDRALMAQISQLAGQINRHKNQAAGLSVTSHAPIHAPGTGRGFYRGHGRASYAPRGGYRVAKPAPHRHRTLVLNGATSSSKSDADSGAASDASTTSWVTKSDRHLQLINTNVFEKESQARTKAIEQTRLQKQQQRNDRERSKLFNHFNRAANGTAVVASTNASVAANYEVTLDGIRFRVTKNGSKLVKLPGVFSQPGQACSTGAYAREGDNNPPTATPKTATIAGVKFYRSKNGNLYRHGIVKAQRYVALSDGMQYLTQSNTSRSGAIKKIDQPCQVFSTTGISLLHFSDPATTDFSCQGHGPQCRYNHNPSTVAVCKDFLQRGECANGDSCDLSHLLTPERTPTCVHFLKGNCSNTNCRFTHVKVAPSAPVCRAFGFYGYCENGIDCTDRHVFECPDFSNTGICKNKRCKLPHRERASVLRKAAAAREQKPEKEEEDISSDDDDGDAVDSDDVDSDEVEEFIGEDDSLAVEFTDQKDFIQL</sequence>